<protein>
    <recommendedName>
        <fullName evidence="3">Type VI secretion system baseplate subunit TssG</fullName>
    </recommendedName>
</protein>
<dbReference type="RefSeq" id="WP_202244538.1">
    <property type="nucleotide sequence ID" value="NZ_JAESIY010000005.1"/>
</dbReference>
<name>A0A937K1K1_9BACT</name>
<keyword evidence="2" id="KW-1185">Reference proteome</keyword>
<evidence type="ECO:0000313" key="2">
    <source>
        <dbReference type="Proteomes" id="UP000659388"/>
    </source>
</evidence>
<dbReference type="AlphaFoldDB" id="A0A937K1K1"/>
<evidence type="ECO:0000313" key="1">
    <source>
        <dbReference type="EMBL" id="MBL3656757.1"/>
    </source>
</evidence>
<reference evidence="1" key="1">
    <citation type="submission" date="2021-01" db="EMBL/GenBank/DDBJ databases">
        <title>Fulvivirga kasyanovii gen. nov., sp nov., a novel member of the phylum Bacteroidetes isolated from seawater in a mussel farm.</title>
        <authorList>
            <person name="Zhao L.-H."/>
            <person name="Wang Z.-J."/>
        </authorList>
    </citation>
    <scope>NUCLEOTIDE SEQUENCE</scope>
    <source>
        <strain evidence="1">2943</strain>
    </source>
</reference>
<proteinExistence type="predicted"/>
<evidence type="ECO:0008006" key="3">
    <source>
        <dbReference type="Google" id="ProtNLM"/>
    </source>
</evidence>
<sequence>MEKDKIKKVYKELLLFYQHLRAEVLVSEALKNSELDYSDIDIFNKGTFSRSYRTDIIDVNFFSLLEAPPKIQLNLARNSLYDLLPEGFFHEKIKDNDGNDYKKIRRKYKEEEKSARSFFAPIENELFVQKVKIEQKERQLVDDFNNLNDDFLIRFWGLNPDIPVKYNLRLLKLLPLAYKIAGKEALTALALEKVINEKVTITKNFRKYDFNNGKTQNNKQDYKLGVDFILGDEEDEVLYPYYDVEIGPVHNDNIHHFLEGGILSKVTNIFFDFFIPLEVETTLNILNYKHEAEFLLDDDHTPMLGLNTRL</sequence>
<dbReference type="Proteomes" id="UP000659388">
    <property type="component" value="Unassembled WGS sequence"/>
</dbReference>
<comment type="caution">
    <text evidence="1">The sequence shown here is derived from an EMBL/GenBank/DDBJ whole genome shotgun (WGS) entry which is preliminary data.</text>
</comment>
<accession>A0A937K1K1</accession>
<dbReference type="EMBL" id="JAESIY010000005">
    <property type="protein sequence ID" value="MBL3656757.1"/>
    <property type="molecule type" value="Genomic_DNA"/>
</dbReference>
<organism evidence="1 2">
    <name type="scientific">Fulvivirga sediminis</name>
    <dbReference type="NCBI Taxonomy" id="2803949"/>
    <lineage>
        <taxon>Bacteria</taxon>
        <taxon>Pseudomonadati</taxon>
        <taxon>Bacteroidota</taxon>
        <taxon>Cytophagia</taxon>
        <taxon>Cytophagales</taxon>
        <taxon>Fulvivirgaceae</taxon>
        <taxon>Fulvivirga</taxon>
    </lineage>
</organism>
<gene>
    <name evidence="1" type="ORF">JL102_11490</name>
</gene>